<keyword evidence="2" id="KW-1185">Reference proteome</keyword>
<dbReference type="InterPro" id="IPR021328">
    <property type="entry name" value="CotB-like"/>
</dbReference>
<dbReference type="KEGG" id="vg:80514096"/>
<sequence length="320" mass="37367">MNHYDQYQKYKKKYLNLKNQLNNSSQYGGNYGNYGNNQFNNQFNNQTTNRYQTGGVEFDPKDEVAFWGRQMMEHLLLLHLGLDEKELKNSALQNHMDWRRYLTENFFSKGVNPGPDQAFLTTNELEKIGLLNKNVVNGLIDQTIQYKSKLVKTLNSGQWVGWIYPAMAQHMLEEAEYFKRKVNGPDYTPEQETKFVVHHHSTEMGATTQLLDPTEKDDIKIAKSYADICMSKLSGRNKKPFPKQWTSQEEAILRGQDPVDLATLMRISLKYSRELTQFAKETGQKIDSKQLKSIIHPVLAHHIFREFYRFTRRLEQLGAQ</sequence>
<dbReference type="Gene3D" id="1.20.1260.120">
    <property type="entry name" value="Protein of unknown function DUF2935"/>
    <property type="match status" value="1"/>
</dbReference>
<protein>
    <submittedName>
        <fullName evidence="1">Uncharacterized protein</fullName>
    </submittedName>
</protein>
<organism evidence="1 2">
    <name type="scientific">Acanthamoeba polyphaga mimivirus Kroon</name>
    <dbReference type="NCBI Taxonomy" id="3069720"/>
    <lineage>
        <taxon>Viruses</taxon>
        <taxon>Varidnaviria</taxon>
        <taxon>Bamfordvirae</taxon>
        <taxon>Nucleocytoviricota</taxon>
        <taxon>Megaviricetes</taxon>
        <taxon>Imitervirales</taxon>
        <taxon>Mimiviridae</taxon>
        <taxon>Megamimivirinae</taxon>
        <taxon>Mimivirus</taxon>
        <taxon>Mimivirus lagoaense</taxon>
    </lineage>
</organism>
<dbReference type="SUPFAM" id="SSF158430">
    <property type="entry name" value="Bacillus cereus metalloprotein-like"/>
    <property type="match status" value="2"/>
</dbReference>
<reference evidence="1 2" key="1">
    <citation type="submission" date="2014-10" db="EMBL/GenBank/DDBJ databases">
        <title>Pan-genome analysis of Brazilian lineage A amoebal mimiviruses.</title>
        <authorList>
            <person name="Assis F.L."/>
            <person name="Abrahao J.S."/>
            <person name="Kroon E.G."/>
            <person name="Dornas F.P."/>
            <person name="Andrade K.R."/>
            <person name="Borato P.V.M."/>
            <person name="Pilotto M.R."/>
            <person name="Benamar S."/>
            <person name="LaScola B."/>
            <person name="Colson P."/>
        </authorList>
    </citation>
    <scope>NUCLEOTIDE SEQUENCE [LARGE SCALE GENOMIC DNA]</scope>
    <source>
        <strain evidence="1 2">Kroon</strain>
    </source>
</reference>
<dbReference type="Pfam" id="PF11155">
    <property type="entry name" value="DUF2935"/>
    <property type="match status" value="2"/>
</dbReference>
<evidence type="ECO:0000313" key="1">
    <source>
        <dbReference type="EMBL" id="AKI80298.1"/>
    </source>
</evidence>
<dbReference type="Proteomes" id="UP000240461">
    <property type="component" value="Segment"/>
</dbReference>
<evidence type="ECO:0000313" key="2">
    <source>
        <dbReference type="Proteomes" id="UP000240461"/>
    </source>
</evidence>
<accession>A0A0G2Y3E3</accession>
<dbReference type="EMBL" id="KM982402">
    <property type="protein sequence ID" value="AKI80298.1"/>
    <property type="molecule type" value="Genomic_DNA"/>
</dbReference>
<proteinExistence type="predicted"/>
<name>A0A0G2Y3E3_9VIRU</name>
<dbReference type="SMR" id="A0A0G2Y3E3"/>